<dbReference type="Proteomes" id="UP001466331">
    <property type="component" value="Unassembled WGS sequence"/>
</dbReference>
<accession>A0ABU9U8P6</accession>
<name>A0ABU9U8P6_9SPIR</name>
<dbReference type="RefSeq" id="WP_420068497.1">
    <property type="nucleotide sequence ID" value="NZ_JBCHKQ010000001.1"/>
</dbReference>
<proteinExistence type="predicted"/>
<gene>
    <name evidence="1" type="ORF">WKV44_00640</name>
</gene>
<evidence type="ECO:0000313" key="2">
    <source>
        <dbReference type="Proteomes" id="UP001466331"/>
    </source>
</evidence>
<dbReference type="EMBL" id="JBCHKQ010000001">
    <property type="protein sequence ID" value="MEM5947043.1"/>
    <property type="molecule type" value="Genomic_DNA"/>
</dbReference>
<keyword evidence="2" id="KW-1185">Reference proteome</keyword>
<organism evidence="1 2">
    <name type="scientific">Rarispira pelagica</name>
    <dbReference type="NCBI Taxonomy" id="3141764"/>
    <lineage>
        <taxon>Bacteria</taxon>
        <taxon>Pseudomonadati</taxon>
        <taxon>Spirochaetota</taxon>
        <taxon>Spirochaetia</taxon>
        <taxon>Winmispirales</taxon>
        <taxon>Winmispiraceae</taxon>
        <taxon>Rarispira</taxon>
    </lineage>
</organism>
<evidence type="ECO:0000313" key="1">
    <source>
        <dbReference type="EMBL" id="MEM5947043.1"/>
    </source>
</evidence>
<sequence>MEDINSNIEKEQEFGELLEKALTEKTHEINQNILPVLKEKIRSFHTAYSTIYQNLIKKGVIQQDPYHYEEQMADINIPDTSPFSESERISQMSIRLSAYDNQLDFLTTYYQFSLDFITIERIQKIAQLINYFNWQNISPRAEQINTRSIAIIIDKVKLGSDSMAAKLISSSVQTLEKLQKEIMSILREILSFQKEAYKFRIRQIILMTDKLEKNISEDKFIEHIKKNMKKLPEGSPFYKELILQIYQEDYGKESKQLRQDILNKIGIKKEKKHKEDKRTEEMLFILQDSLTAITTVSSSLDAAAKKLSANINLYKGRKKSAWQKLIEWLSGLSGNKKGPIFDLDYVDITTGKRMQESIDMIMFLNNIKILSNKLDAYHKKLFTYGIKLIKDKEEESLDNISKLLEKLGIISRRLQSTETYLKSELNKIEREKILTFKEEINKIRAAIQLANQKRHEYIARKEEIEQLKKLGIEE</sequence>
<protein>
    <submittedName>
        <fullName evidence="1">Uncharacterized protein</fullName>
    </submittedName>
</protein>
<comment type="caution">
    <text evidence="1">The sequence shown here is derived from an EMBL/GenBank/DDBJ whole genome shotgun (WGS) entry which is preliminary data.</text>
</comment>
<reference evidence="1 2" key="1">
    <citation type="submission" date="2024-03" db="EMBL/GenBank/DDBJ databases">
        <title>Ignisphaera cupida sp. nov., a hyperthermophilic hydrolytic archaeon from a hot spring of Kamchatka, and proposal of Ignisphaeraceae fam. nov.</title>
        <authorList>
            <person name="Podosokorskaya O.A."/>
            <person name="Elcheninov A.G."/>
            <person name="Maltseva A.I."/>
            <person name="Zayulina K.S."/>
            <person name="Novikov A."/>
            <person name="Merkel A.Y."/>
        </authorList>
    </citation>
    <scope>NUCLEOTIDE SEQUENCE [LARGE SCALE GENOMIC DNA]</scope>
    <source>
        <strain evidence="1 2">38H-sp</strain>
    </source>
</reference>